<evidence type="ECO:0000313" key="3">
    <source>
        <dbReference type="EMBL" id="WOC52457.1"/>
    </source>
</evidence>
<organism evidence="3 4">
    <name type="scientific">Bergeyella porcorum</name>
    <dbReference type="NCBI Taxonomy" id="1735111"/>
    <lineage>
        <taxon>Bacteria</taxon>
        <taxon>Pseudomonadati</taxon>
        <taxon>Bacteroidota</taxon>
        <taxon>Flavobacteriia</taxon>
        <taxon>Flavobacteriales</taxon>
        <taxon>Weeksellaceae</taxon>
        <taxon>Bergeyella</taxon>
    </lineage>
</organism>
<dbReference type="KEGG" id="bpor:BPO_1810"/>
<accession>A0AAU0F326</accession>
<keyword evidence="3" id="KW-0012">Acyltransferase</keyword>
<sequence length="352" mass="41427">MYLKGLDTLRAVAALIVVWSHIEIIKEMYGLPTNWFRFFPNAHFSVTLFFVLSGFLITFLLTKEQENTGGISLKKFYMRRILRIWPLYYLILLLSYFLGSSNVSIRTIVLSLMIFPNVPLALKSKWEGSPQVWSIGVEEQFYMFWPLLFLLLPMRRKSLWLFVFCLGITALPYCLNYINIKTIYNEKLYSFVGKFFYYTKFNCMALGGVLGYSVAKGQRWIKAFYNNTFLVILSILVSFGIWFGNAKFGRFSDEVYAVFFALMITGVAMNPRISIDTKVTKFFGKISYGLYMYHWMITIWVVKFLSKYEIENSMMNILVYLLVFGLTTLVSWISYHTFEKYFLDIKKKFEIK</sequence>
<name>A0AAU0F326_9FLAO</name>
<keyword evidence="4" id="KW-1185">Reference proteome</keyword>
<dbReference type="InterPro" id="IPR002656">
    <property type="entry name" value="Acyl_transf_3_dom"/>
</dbReference>
<keyword evidence="1" id="KW-0812">Transmembrane</keyword>
<feature type="transmembrane region" description="Helical" evidence="1">
    <location>
        <begin position="42"/>
        <end position="61"/>
    </location>
</feature>
<evidence type="ECO:0000259" key="2">
    <source>
        <dbReference type="Pfam" id="PF01757"/>
    </source>
</evidence>
<dbReference type="GO" id="GO:0016020">
    <property type="term" value="C:membrane"/>
    <property type="evidence" value="ECO:0007669"/>
    <property type="project" value="TreeGrafter"/>
</dbReference>
<feature type="transmembrane region" description="Helical" evidence="1">
    <location>
        <begin position="255"/>
        <end position="274"/>
    </location>
</feature>
<dbReference type="InterPro" id="IPR050879">
    <property type="entry name" value="Acyltransferase_3"/>
</dbReference>
<dbReference type="PANTHER" id="PTHR23028:SF53">
    <property type="entry name" value="ACYL_TRANSF_3 DOMAIN-CONTAINING PROTEIN"/>
    <property type="match status" value="1"/>
</dbReference>
<dbReference type="GO" id="GO:0009103">
    <property type="term" value="P:lipopolysaccharide biosynthetic process"/>
    <property type="evidence" value="ECO:0007669"/>
    <property type="project" value="TreeGrafter"/>
</dbReference>
<evidence type="ECO:0000313" key="4">
    <source>
        <dbReference type="Proteomes" id="UP001432059"/>
    </source>
</evidence>
<dbReference type="RefSeq" id="WP_327983858.1">
    <property type="nucleotide sequence ID" value="NZ_CP136426.1"/>
</dbReference>
<reference evidence="3" key="1">
    <citation type="submission" date="2023-10" db="EMBL/GenBank/DDBJ databases">
        <title>Characterization and whole genome sequencing of a novel strain of Bergeyella porcorum QD2021 isolated from pig.</title>
        <authorList>
            <person name="Liu G."/>
            <person name="Chen C."/>
            <person name="Han X."/>
        </authorList>
    </citation>
    <scope>NUCLEOTIDE SEQUENCE</scope>
    <source>
        <strain evidence="3">QD2021</strain>
    </source>
</reference>
<dbReference type="Proteomes" id="UP001432059">
    <property type="component" value="Chromosome"/>
</dbReference>
<feature type="transmembrane region" description="Helical" evidence="1">
    <location>
        <begin position="317"/>
        <end position="338"/>
    </location>
</feature>
<protein>
    <submittedName>
        <fullName evidence="3">Acyltransferase</fullName>
    </submittedName>
</protein>
<feature type="transmembrane region" description="Helical" evidence="1">
    <location>
        <begin position="195"/>
        <end position="212"/>
    </location>
</feature>
<feature type="transmembrane region" description="Helical" evidence="1">
    <location>
        <begin position="224"/>
        <end position="243"/>
    </location>
</feature>
<keyword evidence="1" id="KW-1133">Transmembrane helix</keyword>
<feature type="transmembrane region" description="Helical" evidence="1">
    <location>
        <begin position="159"/>
        <end position="180"/>
    </location>
</feature>
<dbReference type="GO" id="GO:0016747">
    <property type="term" value="F:acyltransferase activity, transferring groups other than amino-acyl groups"/>
    <property type="evidence" value="ECO:0007669"/>
    <property type="project" value="InterPro"/>
</dbReference>
<feature type="transmembrane region" description="Helical" evidence="1">
    <location>
        <begin position="286"/>
        <end position="305"/>
    </location>
</feature>
<proteinExistence type="predicted"/>
<gene>
    <name evidence="3" type="ORF">BPO_1810</name>
</gene>
<keyword evidence="3" id="KW-0808">Transferase</keyword>
<feature type="transmembrane region" description="Helical" evidence="1">
    <location>
        <begin position="81"/>
        <end position="98"/>
    </location>
</feature>
<evidence type="ECO:0000256" key="1">
    <source>
        <dbReference type="SAM" id="Phobius"/>
    </source>
</evidence>
<dbReference type="AlphaFoldDB" id="A0AAU0F326"/>
<dbReference type="PANTHER" id="PTHR23028">
    <property type="entry name" value="ACETYLTRANSFERASE"/>
    <property type="match status" value="1"/>
</dbReference>
<keyword evidence="1" id="KW-0472">Membrane</keyword>
<feature type="domain" description="Acyltransferase 3" evidence="2">
    <location>
        <begin position="4"/>
        <end position="335"/>
    </location>
</feature>
<dbReference type="Pfam" id="PF01757">
    <property type="entry name" value="Acyl_transf_3"/>
    <property type="match status" value="1"/>
</dbReference>
<dbReference type="EMBL" id="CP136426">
    <property type="protein sequence ID" value="WOC52457.1"/>
    <property type="molecule type" value="Genomic_DNA"/>
</dbReference>